<dbReference type="Pfam" id="PF03928">
    <property type="entry name" value="HbpS-like"/>
    <property type="match status" value="1"/>
</dbReference>
<dbReference type="InterPro" id="IPR005624">
    <property type="entry name" value="PduO/GlcC-like"/>
</dbReference>
<evidence type="ECO:0000313" key="2">
    <source>
        <dbReference type="Proteomes" id="UP000033618"/>
    </source>
</evidence>
<gene>
    <name evidence="1" type="ORF">WM40_00160</name>
</gene>
<dbReference type="RefSeq" id="WP_024902690.1">
    <property type="nucleotide sequence ID" value="NZ_CADFGU010000001.1"/>
</dbReference>
<reference evidence="1 2" key="1">
    <citation type="submission" date="2015-03" db="EMBL/GenBank/DDBJ databases">
        <title>Draft Genome Sequence of Burkholderia andropogonis type strain ICMP2807, isolated from Sorghum bicolor.</title>
        <authorList>
            <person name="Lopes-Santos L."/>
            <person name="Castro D.B."/>
            <person name="Ottoboni L.M."/>
            <person name="Park D."/>
            <person name="Weirc B.S."/>
            <person name="Destefano S.A."/>
        </authorList>
    </citation>
    <scope>NUCLEOTIDE SEQUENCE [LARGE SCALE GENOMIC DNA]</scope>
    <source>
        <strain evidence="1 2">ICMP2807</strain>
    </source>
</reference>
<organism evidence="1 2">
    <name type="scientific">Robbsia andropogonis</name>
    <dbReference type="NCBI Taxonomy" id="28092"/>
    <lineage>
        <taxon>Bacteria</taxon>
        <taxon>Pseudomonadati</taxon>
        <taxon>Pseudomonadota</taxon>
        <taxon>Betaproteobacteria</taxon>
        <taxon>Burkholderiales</taxon>
        <taxon>Burkholderiaceae</taxon>
        <taxon>Robbsia</taxon>
    </lineage>
</organism>
<dbReference type="Gene3D" id="3.30.450.150">
    <property type="entry name" value="Haem-degrading domain"/>
    <property type="match status" value="1"/>
</dbReference>
<dbReference type="PATRIC" id="fig|28092.6.peg.38"/>
<dbReference type="AlphaFoldDB" id="A0A0F5K4X6"/>
<dbReference type="PANTHER" id="PTHR34309">
    <property type="entry name" value="SLR1406 PROTEIN"/>
    <property type="match status" value="1"/>
</dbReference>
<dbReference type="Proteomes" id="UP000033618">
    <property type="component" value="Unassembled WGS sequence"/>
</dbReference>
<dbReference type="PANTHER" id="PTHR34309:SF10">
    <property type="entry name" value="SLR1406 PROTEIN"/>
    <property type="match status" value="1"/>
</dbReference>
<dbReference type="EMBL" id="LAQU01000001">
    <property type="protein sequence ID" value="KKB65138.1"/>
    <property type="molecule type" value="Genomic_DNA"/>
</dbReference>
<dbReference type="OrthoDB" id="9815788at2"/>
<dbReference type="InterPro" id="IPR038084">
    <property type="entry name" value="PduO/GlcC-like_sf"/>
</dbReference>
<proteinExistence type="predicted"/>
<dbReference type="STRING" id="28092.WM40_00160"/>
<sequence>MPALTLTLASKITDAAIAAARMQKFAPMAVVVVDAAGHVVTLQREDGATMIRVDIALGKAWTSAAMSVPTRDLVGRAKDNPGFFNALMATGKGKFIPQTGAVLIKDGDGAIIGAVGASGGTGDQDEQICLTALAEVLDGAH</sequence>
<name>A0A0F5K4X6_9BURK</name>
<dbReference type="InterPro" id="IPR052517">
    <property type="entry name" value="GlcG_carb_metab_protein"/>
</dbReference>
<evidence type="ECO:0000313" key="1">
    <source>
        <dbReference type="EMBL" id="KKB65138.1"/>
    </source>
</evidence>
<comment type="caution">
    <text evidence="1">The sequence shown here is derived from an EMBL/GenBank/DDBJ whole genome shotgun (WGS) entry which is preliminary data.</text>
</comment>
<dbReference type="SUPFAM" id="SSF143744">
    <property type="entry name" value="GlcG-like"/>
    <property type="match status" value="1"/>
</dbReference>
<keyword evidence="2" id="KW-1185">Reference proteome</keyword>
<protein>
    <submittedName>
        <fullName evidence="1">GlcG protein</fullName>
    </submittedName>
</protein>
<accession>A0A0F5K4X6</accession>